<evidence type="ECO:0000256" key="9">
    <source>
        <dbReference type="ARBA" id="ARBA00022679"/>
    </source>
</evidence>
<keyword evidence="18" id="KW-0175">Coiled coil</keyword>
<evidence type="ECO:0000256" key="11">
    <source>
        <dbReference type="ARBA" id="ARBA00022960"/>
    </source>
</evidence>
<comment type="pathway">
    <text evidence="2">Cell wall biogenesis; peptidoglycan biosynthesis.</text>
</comment>
<evidence type="ECO:0000256" key="14">
    <source>
        <dbReference type="ARBA" id="ARBA00023268"/>
    </source>
</evidence>
<dbReference type="GO" id="GO:0009252">
    <property type="term" value="P:peptidoglycan biosynthetic process"/>
    <property type="evidence" value="ECO:0007669"/>
    <property type="project" value="UniProtKB-KW"/>
</dbReference>
<evidence type="ECO:0000256" key="6">
    <source>
        <dbReference type="ARBA" id="ARBA00022645"/>
    </source>
</evidence>
<evidence type="ECO:0000256" key="13">
    <source>
        <dbReference type="ARBA" id="ARBA00023136"/>
    </source>
</evidence>
<organism evidence="23 24">
    <name type="scientific">Rudanella paleaurantiibacter</name>
    <dbReference type="NCBI Taxonomy" id="2614655"/>
    <lineage>
        <taxon>Bacteria</taxon>
        <taxon>Pseudomonadati</taxon>
        <taxon>Bacteroidota</taxon>
        <taxon>Cytophagia</taxon>
        <taxon>Cytophagales</taxon>
        <taxon>Cytophagaceae</taxon>
        <taxon>Rudanella</taxon>
    </lineage>
</organism>
<keyword evidence="20" id="KW-0812">Transmembrane</keyword>
<evidence type="ECO:0000256" key="12">
    <source>
        <dbReference type="ARBA" id="ARBA00022984"/>
    </source>
</evidence>
<evidence type="ECO:0000259" key="22">
    <source>
        <dbReference type="Pfam" id="PF00912"/>
    </source>
</evidence>
<dbReference type="Pfam" id="PF00905">
    <property type="entry name" value="Transpeptidase"/>
    <property type="match status" value="1"/>
</dbReference>
<dbReference type="InterPro" id="IPR012338">
    <property type="entry name" value="Beta-lactam/transpept-like"/>
</dbReference>
<comment type="subcellular location">
    <subcellularLocation>
        <location evidence="1">Cell membrane</location>
    </subcellularLocation>
</comment>
<sequence length="861" mass="98156">MRELLDQLRAVWEAIGLFYRRTKRKLARLVRRGASATLGEERTEQVYERYNRLKERREALRERRREVVGRYIDREAAYYPYLRRAWHVFTYGLLATALYIFVLETNFLWLTGEMPSIEELKNPKLNQSSEIYTLDRKLIGKFYTENRTPIKYENIPKPLINALVATEDARFYDHMGIDVRALGRAAASFGRDGGGSTITQQLAKNLFKTRRKNNSGLLNKIPFIRKIIYKSKEWLMAIKLERNFSKDEIITYYFNTVDFGSNAFGLKTAARIFFNKAPDSLNVQEGAVLVGLQKATTSYNPLRNPDRSRERRNVVLGQMAKYKYLTKAEADSIMQLPLRTDYTPENPYAGPASYLKNAVMDFVKKWGDENGYDLYTDGLRIVTTIDSRMQTYAEEATAEKMKTLQRTFDNHWRGRNPWIDEEGNEIPGFIDSVAKRTDRYRSLARRFRDQPDSINYYMKEKKFKMKVFDWGEKGERETEMTPYDSIAYYKRFLQAGMVAMDPHNGHIRAWVGGLDYDYFKYDHVKQGRRQPGSTFKPFVYCAAIDDANSNLSPCDRIRDKPFQKEYRENGEDKVWEPKNSTGSFSYSNMTLRRAMARSINSITAQLTDDIGPEKVAAYAHKLGIKSRLAAVPSIGLGSSDVSLYELVNAYCTFPNGGQHVDPLIVDSIEDRNGNPIAKFTANQERVISEESAFLMMFMLQGGLQEPGGTSQNLWSFNIFKNNHQMGGKTGTTSNNSDGWFVGVSDKLVIGAWVGGDDRSIHFRSTDLGEGAKTALPIVGRFLEKVYADKAFKDLQGPFPKPSVPITKEYLNCSYDYDESESTDADSTDVDPSLLDSTFTPTPAPTPEPVAPPDTTGSTGGR</sequence>
<dbReference type="Gene3D" id="3.40.710.10">
    <property type="entry name" value="DD-peptidase/beta-lactamase superfamily"/>
    <property type="match status" value="2"/>
</dbReference>
<dbReference type="PANTHER" id="PTHR32282:SF11">
    <property type="entry name" value="PENICILLIN-BINDING PROTEIN 1B"/>
    <property type="match status" value="1"/>
</dbReference>
<dbReference type="GO" id="GO:0008955">
    <property type="term" value="F:peptidoglycan glycosyltransferase activity"/>
    <property type="evidence" value="ECO:0007669"/>
    <property type="project" value="UniProtKB-EC"/>
</dbReference>
<dbReference type="GO" id="GO:0006508">
    <property type="term" value="P:proteolysis"/>
    <property type="evidence" value="ECO:0007669"/>
    <property type="project" value="UniProtKB-KW"/>
</dbReference>
<dbReference type="InterPro" id="IPR001264">
    <property type="entry name" value="Glyco_trans_51"/>
</dbReference>
<dbReference type="SUPFAM" id="SSF53955">
    <property type="entry name" value="Lysozyme-like"/>
    <property type="match status" value="1"/>
</dbReference>
<keyword evidence="5" id="KW-1003">Cell membrane</keyword>
<evidence type="ECO:0000313" key="24">
    <source>
        <dbReference type="Proteomes" id="UP000488299"/>
    </source>
</evidence>
<dbReference type="PANTHER" id="PTHR32282">
    <property type="entry name" value="BINDING PROTEIN TRANSPEPTIDASE, PUTATIVE-RELATED"/>
    <property type="match status" value="1"/>
</dbReference>
<comment type="similarity">
    <text evidence="4">In the N-terminal section; belongs to the glycosyltransferase 51 family.</text>
</comment>
<evidence type="ECO:0000256" key="8">
    <source>
        <dbReference type="ARBA" id="ARBA00022676"/>
    </source>
</evidence>
<evidence type="ECO:0000256" key="4">
    <source>
        <dbReference type="ARBA" id="ARBA00007739"/>
    </source>
</evidence>
<evidence type="ECO:0000256" key="15">
    <source>
        <dbReference type="ARBA" id="ARBA00023316"/>
    </source>
</evidence>
<dbReference type="InterPro" id="IPR050396">
    <property type="entry name" value="Glycosyltr_51/Transpeptidase"/>
</dbReference>
<evidence type="ECO:0000259" key="21">
    <source>
        <dbReference type="Pfam" id="PF00905"/>
    </source>
</evidence>
<dbReference type="GO" id="GO:0071555">
    <property type="term" value="P:cell wall organization"/>
    <property type="evidence" value="ECO:0007669"/>
    <property type="project" value="UniProtKB-KW"/>
</dbReference>
<dbReference type="InterPro" id="IPR036950">
    <property type="entry name" value="PBP_transglycosylase"/>
</dbReference>
<accession>A0A7J5U2C3</accession>
<feature type="compositionally biased region" description="Pro residues" evidence="19">
    <location>
        <begin position="841"/>
        <end position="851"/>
    </location>
</feature>
<dbReference type="GO" id="GO:0005886">
    <property type="term" value="C:plasma membrane"/>
    <property type="evidence" value="ECO:0007669"/>
    <property type="project" value="UniProtKB-SubCell"/>
</dbReference>
<dbReference type="GO" id="GO:0008658">
    <property type="term" value="F:penicillin binding"/>
    <property type="evidence" value="ECO:0007669"/>
    <property type="project" value="InterPro"/>
</dbReference>
<evidence type="ECO:0000256" key="16">
    <source>
        <dbReference type="ARBA" id="ARBA00034000"/>
    </source>
</evidence>
<evidence type="ECO:0000313" key="23">
    <source>
        <dbReference type="EMBL" id="KAB7731114.1"/>
    </source>
</evidence>
<dbReference type="AlphaFoldDB" id="A0A7J5U2C3"/>
<keyword evidence="10" id="KW-0378">Hydrolase</keyword>
<evidence type="ECO:0000256" key="3">
    <source>
        <dbReference type="ARBA" id="ARBA00007090"/>
    </source>
</evidence>
<evidence type="ECO:0000256" key="18">
    <source>
        <dbReference type="SAM" id="Coils"/>
    </source>
</evidence>
<dbReference type="InterPro" id="IPR023346">
    <property type="entry name" value="Lysozyme-like_dom_sf"/>
</dbReference>
<evidence type="ECO:0000256" key="19">
    <source>
        <dbReference type="SAM" id="MobiDB-lite"/>
    </source>
</evidence>
<protein>
    <submittedName>
        <fullName evidence="23">Penicillin-binding protein</fullName>
    </submittedName>
</protein>
<feature type="domain" description="Penicillin-binding protein transpeptidase" evidence="21">
    <location>
        <begin position="496"/>
        <end position="744"/>
    </location>
</feature>
<comment type="similarity">
    <text evidence="3">In the C-terminal section; belongs to the transpeptidase family.</text>
</comment>
<keyword evidence="11" id="KW-0133">Cell shape</keyword>
<dbReference type="GO" id="GO:0030288">
    <property type="term" value="C:outer membrane-bounded periplasmic space"/>
    <property type="evidence" value="ECO:0007669"/>
    <property type="project" value="TreeGrafter"/>
</dbReference>
<keyword evidence="15" id="KW-0961">Cell wall biogenesis/degradation</keyword>
<evidence type="ECO:0000256" key="2">
    <source>
        <dbReference type="ARBA" id="ARBA00004752"/>
    </source>
</evidence>
<dbReference type="Gene3D" id="1.10.3810.10">
    <property type="entry name" value="Biosynthetic peptidoglycan transglycosylase-like"/>
    <property type="match status" value="1"/>
</dbReference>
<keyword evidence="24" id="KW-1185">Reference proteome</keyword>
<keyword evidence="6" id="KW-0121">Carboxypeptidase</keyword>
<evidence type="ECO:0000256" key="17">
    <source>
        <dbReference type="ARBA" id="ARBA00049902"/>
    </source>
</evidence>
<feature type="compositionally biased region" description="Acidic residues" evidence="19">
    <location>
        <begin position="816"/>
        <end position="828"/>
    </location>
</feature>
<comment type="catalytic activity">
    <reaction evidence="17">
        <text>[GlcNAc-(1-&gt;4)-Mur2Ac(oyl-L-Ala-gamma-D-Glu-L-Lys-D-Ala-D-Ala)](n)-di-trans,octa-cis-undecaprenyl diphosphate + beta-D-GlcNAc-(1-&gt;4)-Mur2Ac(oyl-L-Ala-gamma-D-Glu-L-Lys-D-Ala-D-Ala)-di-trans,octa-cis-undecaprenyl diphosphate = [GlcNAc-(1-&gt;4)-Mur2Ac(oyl-L-Ala-gamma-D-Glu-L-Lys-D-Ala-D-Ala)](n+1)-di-trans,octa-cis-undecaprenyl diphosphate + di-trans,octa-cis-undecaprenyl diphosphate + H(+)</text>
        <dbReference type="Rhea" id="RHEA:23708"/>
        <dbReference type="Rhea" id="RHEA-COMP:9602"/>
        <dbReference type="Rhea" id="RHEA-COMP:9603"/>
        <dbReference type="ChEBI" id="CHEBI:15378"/>
        <dbReference type="ChEBI" id="CHEBI:58405"/>
        <dbReference type="ChEBI" id="CHEBI:60033"/>
        <dbReference type="ChEBI" id="CHEBI:78435"/>
        <dbReference type="EC" id="2.4.99.28"/>
    </reaction>
</comment>
<dbReference type="Proteomes" id="UP000488299">
    <property type="component" value="Unassembled WGS sequence"/>
</dbReference>
<keyword evidence="14" id="KW-0511">Multifunctional enzyme</keyword>
<dbReference type="SUPFAM" id="SSF56601">
    <property type="entry name" value="beta-lactamase/transpeptidase-like"/>
    <property type="match status" value="1"/>
</dbReference>
<keyword evidence="13 20" id="KW-0472">Membrane</keyword>
<dbReference type="Pfam" id="PF00912">
    <property type="entry name" value="Transgly"/>
    <property type="match status" value="1"/>
</dbReference>
<keyword evidence="7" id="KW-0645">Protease</keyword>
<evidence type="ECO:0000256" key="20">
    <source>
        <dbReference type="SAM" id="Phobius"/>
    </source>
</evidence>
<dbReference type="InterPro" id="IPR001460">
    <property type="entry name" value="PCN-bd_Tpept"/>
</dbReference>
<keyword evidence="8" id="KW-0328">Glycosyltransferase</keyword>
<feature type="coiled-coil region" evidence="18">
    <location>
        <begin position="43"/>
        <end position="70"/>
    </location>
</feature>
<proteinExistence type="inferred from homology"/>
<keyword evidence="12" id="KW-0573">Peptidoglycan synthesis</keyword>
<dbReference type="GO" id="GO:0008360">
    <property type="term" value="P:regulation of cell shape"/>
    <property type="evidence" value="ECO:0007669"/>
    <property type="project" value="UniProtKB-KW"/>
</dbReference>
<comment type="catalytic activity">
    <reaction evidence="16">
        <text>Preferential cleavage: (Ac)2-L-Lys-D-Ala-|-D-Ala. Also transpeptidation of peptidyl-alanyl moieties that are N-acyl substituents of D-alanine.</text>
        <dbReference type="EC" id="3.4.16.4"/>
    </reaction>
</comment>
<dbReference type="EMBL" id="WELI01000003">
    <property type="protein sequence ID" value="KAB7731114.1"/>
    <property type="molecule type" value="Genomic_DNA"/>
</dbReference>
<feature type="domain" description="Glycosyl transferase family 51" evidence="22">
    <location>
        <begin position="137"/>
        <end position="319"/>
    </location>
</feature>
<feature type="region of interest" description="Disordered" evidence="19">
    <location>
        <begin position="816"/>
        <end position="861"/>
    </location>
</feature>
<evidence type="ECO:0000256" key="1">
    <source>
        <dbReference type="ARBA" id="ARBA00004236"/>
    </source>
</evidence>
<dbReference type="RefSeq" id="WP_152124099.1">
    <property type="nucleotide sequence ID" value="NZ_WELI01000003.1"/>
</dbReference>
<evidence type="ECO:0000256" key="5">
    <source>
        <dbReference type="ARBA" id="ARBA00022475"/>
    </source>
</evidence>
<evidence type="ECO:0000256" key="10">
    <source>
        <dbReference type="ARBA" id="ARBA00022801"/>
    </source>
</evidence>
<comment type="caution">
    <text evidence="23">The sequence shown here is derived from an EMBL/GenBank/DDBJ whole genome shotgun (WGS) entry which is preliminary data.</text>
</comment>
<keyword evidence="20" id="KW-1133">Transmembrane helix</keyword>
<evidence type="ECO:0000256" key="7">
    <source>
        <dbReference type="ARBA" id="ARBA00022670"/>
    </source>
</evidence>
<feature type="transmembrane region" description="Helical" evidence="20">
    <location>
        <begin position="88"/>
        <end position="110"/>
    </location>
</feature>
<reference evidence="23 24" key="1">
    <citation type="submission" date="2019-10" db="EMBL/GenBank/DDBJ databases">
        <title>Rudanella paleaurantiibacter sp. nov., isolated from sludge.</title>
        <authorList>
            <person name="Xu S.Q."/>
        </authorList>
    </citation>
    <scope>NUCLEOTIDE SEQUENCE [LARGE SCALE GENOMIC DNA]</scope>
    <source>
        <strain evidence="23 24">HX-22-17</strain>
    </source>
</reference>
<gene>
    <name evidence="23" type="ORF">F5984_09895</name>
</gene>
<dbReference type="GO" id="GO:0009002">
    <property type="term" value="F:serine-type D-Ala-D-Ala carboxypeptidase activity"/>
    <property type="evidence" value="ECO:0007669"/>
    <property type="project" value="UniProtKB-EC"/>
</dbReference>
<keyword evidence="9" id="KW-0808">Transferase</keyword>
<name>A0A7J5U2C3_9BACT</name>